<sequence>MSDVFSYIGKRFLWMIATVWLVYTVSFALMRLAPGGPFSAERKVPPAIERQMEARFNLDGTYVEQYFDYLKGILTKGDLGWSLKLEDYSVNEVIAQGFPISVSLAVFALIFAVVLGVTAGVISAVYRGTFADTSMMIAAVIGIAVPNFVLASVAILLFVFGISIFPAAGWGTLQQVLLPALCLGAPIAAYIARLSRTGMLESLSREHVRTAFAKGLPKSTVIFKHVLPGAMLPVVSYLGPATARVLTGSLVLEQIFALPGMGSHFINAALQRDYPLAMGMVLTYTVILFVMNSLVDLSYAIIDPRVKLQ</sequence>
<feature type="transmembrane region" description="Helical" evidence="7">
    <location>
        <begin position="12"/>
        <end position="33"/>
    </location>
</feature>
<dbReference type="Pfam" id="PF00528">
    <property type="entry name" value="BPD_transp_1"/>
    <property type="match status" value="1"/>
</dbReference>
<evidence type="ECO:0000256" key="6">
    <source>
        <dbReference type="ARBA" id="ARBA00023136"/>
    </source>
</evidence>
<keyword evidence="3" id="KW-1003">Cell membrane</keyword>
<evidence type="ECO:0000256" key="4">
    <source>
        <dbReference type="ARBA" id="ARBA00022692"/>
    </source>
</evidence>
<feature type="transmembrane region" description="Helical" evidence="7">
    <location>
        <begin position="281"/>
        <end position="302"/>
    </location>
</feature>
<evidence type="ECO:0000313" key="10">
    <source>
        <dbReference type="Proteomes" id="UP000316598"/>
    </source>
</evidence>
<dbReference type="RefSeq" id="WP_146513531.1">
    <property type="nucleotide sequence ID" value="NZ_SJPI01000001.1"/>
</dbReference>
<dbReference type="InterPro" id="IPR035906">
    <property type="entry name" value="MetI-like_sf"/>
</dbReference>
<dbReference type="EMBL" id="SJPI01000001">
    <property type="protein sequence ID" value="TWT53288.1"/>
    <property type="molecule type" value="Genomic_DNA"/>
</dbReference>
<accession>A0A5C5WRW4</accession>
<comment type="similarity">
    <text evidence="7">Belongs to the binding-protein-dependent transport system permease family.</text>
</comment>
<name>A0A5C5WRW4_9BACT</name>
<protein>
    <submittedName>
        <fullName evidence="9">Dipeptide transport system permease protein DppB</fullName>
    </submittedName>
</protein>
<dbReference type="PROSITE" id="PS50928">
    <property type="entry name" value="ABC_TM1"/>
    <property type="match status" value="1"/>
</dbReference>
<keyword evidence="6 7" id="KW-0472">Membrane</keyword>
<dbReference type="PANTHER" id="PTHR30465">
    <property type="entry name" value="INNER MEMBRANE ABC TRANSPORTER"/>
    <property type="match status" value="1"/>
</dbReference>
<evidence type="ECO:0000256" key="2">
    <source>
        <dbReference type="ARBA" id="ARBA00022448"/>
    </source>
</evidence>
<evidence type="ECO:0000256" key="7">
    <source>
        <dbReference type="RuleBase" id="RU363032"/>
    </source>
</evidence>
<reference evidence="9 10" key="1">
    <citation type="submission" date="2019-02" db="EMBL/GenBank/DDBJ databases">
        <title>Deep-cultivation of Planctomycetes and their phenomic and genomic characterization uncovers novel biology.</title>
        <authorList>
            <person name="Wiegand S."/>
            <person name="Jogler M."/>
            <person name="Boedeker C."/>
            <person name="Pinto D."/>
            <person name="Vollmers J."/>
            <person name="Rivas-Marin E."/>
            <person name="Kohn T."/>
            <person name="Peeters S.H."/>
            <person name="Heuer A."/>
            <person name="Rast P."/>
            <person name="Oberbeckmann S."/>
            <person name="Bunk B."/>
            <person name="Jeske O."/>
            <person name="Meyerdierks A."/>
            <person name="Storesund J.E."/>
            <person name="Kallscheuer N."/>
            <person name="Luecker S."/>
            <person name="Lage O.M."/>
            <person name="Pohl T."/>
            <person name="Merkel B.J."/>
            <person name="Hornburger P."/>
            <person name="Mueller R.-W."/>
            <person name="Bruemmer F."/>
            <person name="Labrenz M."/>
            <person name="Spormann A.M."/>
            <person name="Op Den Camp H."/>
            <person name="Overmann J."/>
            <person name="Amann R."/>
            <person name="Jetten M.S.M."/>
            <person name="Mascher T."/>
            <person name="Medema M.H."/>
            <person name="Devos D.P."/>
            <person name="Kaster A.-K."/>
            <person name="Ovreas L."/>
            <person name="Rohde M."/>
            <person name="Galperin M.Y."/>
            <person name="Jogler C."/>
        </authorList>
    </citation>
    <scope>NUCLEOTIDE SEQUENCE [LARGE SCALE GENOMIC DNA]</scope>
    <source>
        <strain evidence="9 10">Pla22</strain>
    </source>
</reference>
<keyword evidence="5 7" id="KW-1133">Transmembrane helix</keyword>
<feature type="transmembrane region" description="Helical" evidence="7">
    <location>
        <begin position="176"/>
        <end position="195"/>
    </location>
</feature>
<dbReference type="OrthoDB" id="9773221at2"/>
<dbReference type="SUPFAM" id="SSF161098">
    <property type="entry name" value="MetI-like"/>
    <property type="match status" value="1"/>
</dbReference>
<evidence type="ECO:0000256" key="5">
    <source>
        <dbReference type="ARBA" id="ARBA00022989"/>
    </source>
</evidence>
<comment type="caution">
    <text evidence="9">The sequence shown here is derived from an EMBL/GenBank/DDBJ whole genome shotgun (WGS) entry which is preliminary data.</text>
</comment>
<evidence type="ECO:0000313" key="9">
    <source>
        <dbReference type="EMBL" id="TWT53288.1"/>
    </source>
</evidence>
<keyword evidence="4 7" id="KW-0812">Transmembrane</keyword>
<keyword evidence="10" id="KW-1185">Reference proteome</keyword>
<proteinExistence type="inferred from homology"/>
<dbReference type="InterPro" id="IPR000515">
    <property type="entry name" value="MetI-like"/>
</dbReference>
<dbReference type="GO" id="GO:0055085">
    <property type="term" value="P:transmembrane transport"/>
    <property type="evidence" value="ECO:0007669"/>
    <property type="project" value="InterPro"/>
</dbReference>
<dbReference type="Gene3D" id="1.10.3720.10">
    <property type="entry name" value="MetI-like"/>
    <property type="match status" value="1"/>
</dbReference>
<dbReference type="GO" id="GO:0005886">
    <property type="term" value="C:plasma membrane"/>
    <property type="evidence" value="ECO:0007669"/>
    <property type="project" value="UniProtKB-SubCell"/>
</dbReference>
<comment type="subcellular location">
    <subcellularLocation>
        <location evidence="1 7">Cell membrane</location>
        <topology evidence="1 7">Multi-pass membrane protein</topology>
    </subcellularLocation>
</comment>
<organism evidence="9 10">
    <name type="scientific">Rubripirellula amarantea</name>
    <dbReference type="NCBI Taxonomy" id="2527999"/>
    <lineage>
        <taxon>Bacteria</taxon>
        <taxon>Pseudomonadati</taxon>
        <taxon>Planctomycetota</taxon>
        <taxon>Planctomycetia</taxon>
        <taxon>Pirellulales</taxon>
        <taxon>Pirellulaceae</taxon>
        <taxon>Rubripirellula</taxon>
    </lineage>
</organism>
<gene>
    <name evidence="9" type="primary">dppB</name>
    <name evidence="9" type="ORF">Pla22_09160</name>
</gene>
<dbReference type="CDD" id="cd06261">
    <property type="entry name" value="TM_PBP2"/>
    <property type="match status" value="1"/>
</dbReference>
<feature type="domain" description="ABC transmembrane type-1" evidence="8">
    <location>
        <begin position="98"/>
        <end position="295"/>
    </location>
</feature>
<feature type="transmembrane region" description="Helical" evidence="7">
    <location>
        <begin position="100"/>
        <end position="125"/>
    </location>
</feature>
<dbReference type="Proteomes" id="UP000316598">
    <property type="component" value="Unassembled WGS sequence"/>
</dbReference>
<evidence type="ECO:0000256" key="3">
    <source>
        <dbReference type="ARBA" id="ARBA00022475"/>
    </source>
</evidence>
<feature type="transmembrane region" description="Helical" evidence="7">
    <location>
        <begin position="137"/>
        <end position="164"/>
    </location>
</feature>
<dbReference type="AlphaFoldDB" id="A0A5C5WRW4"/>
<keyword evidence="2 7" id="KW-0813">Transport</keyword>
<evidence type="ECO:0000259" key="8">
    <source>
        <dbReference type="PROSITE" id="PS50928"/>
    </source>
</evidence>
<evidence type="ECO:0000256" key="1">
    <source>
        <dbReference type="ARBA" id="ARBA00004651"/>
    </source>
</evidence>
<dbReference type="PANTHER" id="PTHR30465:SF74">
    <property type="entry name" value="OLIGOPEPTIDE TRANSPORT SYSTEM PERMEASE PROTEIN OPPB"/>
    <property type="match status" value="1"/>
</dbReference>